<dbReference type="SUPFAM" id="SSF53474">
    <property type="entry name" value="alpha/beta-Hydrolases"/>
    <property type="match status" value="1"/>
</dbReference>
<proteinExistence type="predicted"/>
<dbReference type="PRINTS" id="PR00111">
    <property type="entry name" value="ABHYDROLASE"/>
</dbReference>
<dbReference type="RefSeq" id="WP_189619844.1">
    <property type="nucleotide sequence ID" value="NZ_BMZA01000002.1"/>
</dbReference>
<evidence type="ECO:0000259" key="1">
    <source>
        <dbReference type="Pfam" id="PF12697"/>
    </source>
</evidence>
<reference evidence="2" key="1">
    <citation type="journal article" date="2014" name="Int. J. Syst. Evol. Microbiol.">
        <title>Complete genome sequence of Corynebacterium casei LMG S-19264T (=DSM 44701T), isolated from a smear-ripened cheese.</title>
        <authorList>
            <consortium name="US DOE Joint Genome Institute (JGI-PGF)"/>
            <person name="Walter F."/>
            <person name="Albersmeier A."/>
            <person name="Kalinowski J."/>
            <person name="Ruckert C."/>
        </authorList>
    </citation>
    <scope>NUCLEOTIDE SEQUENCE</scope>
    <source>
        <strain evidence="2">KCTC 32255</strain>
    </source>
</reference>
<dbReference type="InterPro" id="IPR029058">
    <property type="entry name" value="AB_hydrolase_fold"/>
</dbReference>
<dbReference type="InterPro" id="IPR000073">
    <property type="entry name" value="AB_hydrolase_1"/>
</dbReference>
<keyword evidence="3" id="KW-1185">Reference proteome</keyword>
<protein>
    <submittedName>
        <fullName evidence="2">Hydrolase</fullName>
    </submittedName>
</protein>
<dbReference type="Proteomes" id="UP000648075">
    <property type="component" value="Unassembled WGS sequence"/>
</dbReference>
<dbReference type="GO" id="GO:0016787">
    <property type="term" value="F:hydrolase activity"/>
    <property type="evidence" value="ECO:0007669"/>
    <property type="project" value="UniProtKB-KW"/>
</dbReference>
<organism evidence="2 3">
    <name type="scientific">Novosphingobium colocasiae</name>
    <dbReference type="NCBI Taxonomy" id="1256513"/>
    <lineage>
        <taxon>Bacteria</taxon>
        <taxon>Pseudomonadati</taxon>
        <taxon>Pseudomonadota</taxon>
        <taxon>Alphaproteobacteria</taxon>
        <taxon>Sphingomonadales</taxon>
        <taxon>Sphingomonadaceae</taxon>
        <taxon>Novosphingobium</taxon>
    </lineage>
</organism>
<dbReference type="Pfam" id="PF12697">
    <property type="entry name" value="Abhydrolase_6"/>
    <property type="match status" value="1"/>
</dbReference>
<sequence length="304" mass="34154">MTSTPQPRSRFVDIDGSRRHLVEWGEPGAPTVLLQHGMRDHARSWDWFASRLARDHHVVVPDLRGHGDSDWSAEGAYGLSDYVFDLAEIVASLGLAGFDLVGHSLGAHISLRYAGTFPEMLRSLTIIEGIELPIVRDQLAAPKPYPQRLRQWVENRRKARGRLIRYFATTAEAEARMAEENEGFDAALIAELTRHGIIGEAGKGLRWKFDHACRLRPPEDSHGIDLDDVLDAITCPVLLAYGEDSWIPVPSAARLNRLRRHHLVTYPGASHWLHHQAREPFFADLTTFLNAPEQGPLQKVTKHA</sequence>
<name>A0A918PB88_9SPHN</name>
<accession>A0A918PB88</accession>
<feature type="domain" description="AB hydrolase-1" evidence="1">
    <location>
        <begin position="32"/>
        <end position="281"/>
    </location>
</feature>
<evidence type="ECO:0000313" key="3">
    <source>
        <dbReference type="Proteomes" id="UP000648075"/>
    </source>
</evidence>
<dbReference type="PANTHER" id="PTHR43798:SF33">
    <property type="entry name" value="HYDROLASE, PUTATIVE (AFU_ORTHOLOGUE AFUA_2G14860)-RELATED"/>
    <property type="match status" value="1"/>
</dbReference>
<dbReference type="InterPro" id="IPR050266">
    <property type="entry name" value="AB_hydrolase_sf"/>
</dbReference>
<dbReference type="PANTHER" id="PTHR43798">
    <property type="entry name" value="MONOACYLGLYCEROL LIPASE"/>
    <property type="match status" value="1"/>
</dbReference>
<keyword evidence="2" id="KW-0378">Hydrolase</keyword>
<evidence type="ECO:0000313" key="2">
    <source>
        <dbReference type="EMBL" id="GGY95701.1"/>
    </source>
</evidence>
<comment type="caution">
    <text evidence="2">The sequence shown here is derived from an EMBL/GenBank/DDBJ whole genome shotgun (WGS) entry which is preliminary data.</text>
</comment>
<gene>
    <name evidence="2" type="ORF">GCM10011614_08040</name>
</gene>
<dbReference type="AlphaFoldDB" id="A0A918PB88"/>
<dbReference type="Gene3D" id="3.40.50.1820">
    <property type="entry name" value="alpha/beta hydrolase"/>
    <property type="match status" value="1"/>
</dbReference>
<reference evidence="2" key="2">
    <citation type="submission" date="2020-09" db="EMBL/GenBank/DDBJ databases">
        <authorList>
            <person name="Sun Q."/>
            <person name="Kim S."/>
        </authorList>
    </citation>
    <scope>NUCLEOTIDE SEQUENCE</scope>
    <source>
        <strain evidence="2">KCTC 32255</strain>
    </source>
</reference>
<dbReference type="EMBL" id="BMZA01000002">
    <property type="protein sequence ID" value="GGY95701.1"/>
    <property type="molecule type" value="Genomic_DNA"/>
</dbReference>
<dbReference type="GO" id="GO:0016020">
    <property type="term" value="C:membrane"/>
    <property type="evidence" value="ECO:0007669"/>
    <property type="project" value="TreeGrafter"/>
</dbReference>